<proteinExistence type="predicted"/>
<reference evidence="2" key="1">
    <citation type="submission" date="2018-05" db="EMBL/GenBank/DDBJ databases">
        <title>Zavarzinia sp. HR-AS.</title>
        <authorList>
            <person name="Lee Y."/>
            <person name="Jeon C.O."/>
        </authorList>
    </citation>
    <scope>NUCLEOTIDE SEQUENCE [LARGE SCALE GENOMIC DNA]</scope>
    <source>
        <strain evidence="2">DSM 1231</strain>
    </source>
</reference>
<dbReference type="OrthoDB" id="425753at2"/>
<sequence length="150" mass="17186">MPVSRMKSDLYERDFYAWAHEQAALLRAGRLSDADIENIAEEIESMGKGEKRELLSRLTVLLAHLLKWRHQPERRSTSWRLTIRIQRRDIADHLGDNPSLKALLPAAIARVYDSARLSAAAETDLPLPAFPETCPWSLDHILSEDFWPEA</sequence>
<organism evidence="1 2">
    <name type="scientific">Zavarzinia compransoris</name>
    <dbReference type="NCBI Taxonomy" id="1264899"/>
    <lineage>
        <taxon>Bacteria</taxon>
        <taxon>Pseudomonadati</taxon>
        <taxon>Pseudomonadota</taxon>
        <taxon>Alphaproteobacteria</taxon>
        <taxon>Rhodospirillales</taxon>
        <taxon>Zavarziniaceae</taxon>
        <taxon>Zavarzinia</taxon>
    </lineage>
</organism>
<protein>
    <submittedName>
        <fullName evidence="1">DUF29 domain-containing protein</fullName>
    </submittedName>
</protein>
<dbReference type="PANTHER" id="PTHR34235">
    <property type="entry name" value="SLR1203 PROTEIN-RELATED"/>
    <property type="match status" value="1"/>
</dbReference>
<dbReference type="Proteomes" id="UP000246077">
    <property type="component" value="Unassembled WGS sequence"/>
</dbReference>
<dbReference type="Gene3D" id="1.20.1220.20">
    <property type="entry name" value="Uncharcterised protein PF01724"/>
    <property type="match status" value="1"/>
</dbReference>
<dbReference type="EMBL" id="QGLF01000008">
    <property type="protein sequence ID" value="PWR17725.1"/>
    <property type="molecule type" value="Genomic_DNA"/>
</dbReference>
<evidence type="ECO:0000313" key="1">
    <source>
        <dbReference type="EMBL" id="PWR17725.1"/>
    </source>
</evidence>
<dbReference type="Pfam" id="PF01724">
    <property type="entry name" value="DUF29"/>
    <property type="match status" value="1"/>
</dbReference>
<gene>
    <name evidence="1" type="ORF">DKG75_21490</name>
</gene>
<accession>A0A317DY10</accession>
<comment type="caution">
    <text evidence="1">The sequence shown here is derived from an EMBL/GenBank/DDBJ whole genome shotgun (WGS) entry which is preliminary data.</text>
</comment>
<name>A0A317DY10_9PROT</name>
<dbReference type="AlphaFoldDB" id="A0A317DY10"/>
<keyword evidence="2" id="KW-1185">Reference proteome</keyword>
<dbReference type="RefSeq" id="WP_109923253.1">
    <property type="nucleotide sequence ID" value="NZ_QGLF01000008.1"/>
</dbReference>
<dbReference type="InterPro" id="IPR002636">
    <property type="entry name" value="DUF29"/>
</dbReference>
<evidence type="ECO:0000313" key="2">
    <source>
        <dbReference type="Proteomes" id="UP000246077"/>
    </source>
</evidence>